<sequence>MGLLLEKDIPIEIVELIVQQLDPISLISLSQVSRSWRTLISPNRHDYVRRLLALELVPEHAGIVPLFDEFSQKLTPPCESEEWKSVKYACCGCMKLLTHMMFDNPAILRRPYRKPPPGTLEAEKAVVTDWERLEPSARWRRIQERAARDEEERKKWRKIANRRHEPPPNPPAHPFARVPRPHDDSEAEALRYLVGTSRQKRRCIECLRRSGKSISRLHGLEFREDGSRLLAVKSRNIKVPFELERLYPGLIKPPRQLPRYWRALRLTTDALHRNLYAIFCPSCETWQEYGAMWESGVLNWGFRYPNRPREPFLCNHCRLKEDPDLLAKEVKSHAMLLIERHRSTMDWCIRLGWRLLFRDFRSPKSRLSGALLGRYKDVGDKLKEGLQLEDFDLKIDLNSALDDLHRRFKDYREFLYTEVDPATRSKILEGWFKPWIEEYELLESTYLWLGEQISWLANNERAVLDYLLEKDPHRIQRRRDS</sequence>
<dbReference type="Pfam" id="PF00646">
    <property type="entry name" value="F-box"/>
    <property type="match status" value="1"/>
</dbReference>
<reference evidence="3" key="1">
    <citation type="journal article" date="2023" name="Mol. Phylogenet. Evol.">
        <title>Genome-scale phylogeny and comparative genomics of the fungal order Sordariales.</title>
        <authorList>
            <person name="Hensen N."/>
            <person name="Bonometti L."/>
            <person name="Westerberg I."/>
            <person name="Brannstrom I.O."/>
            <person name="Guillou S."/>
            <person name="Cros-Aarteil S."/>
            <person name="Calhoun S."/>
            <person name="Haridas S."/>
            <person name="Kuo A."/>
            <person name="Mondo S."/>
            <person name="Pangilinan J."/>
            <person name="Riley R."/>
            <person name="LaButti K."/>
            <person name="Andreopoulos B."/>
            <person name="Lipzen A."/>
            <person name="Chen C."/>
            <person name="Yan M."/>
            <person name="Daum C."/>
            <person name="Ng V."/>
            <person name="Clum A."/>
            <person name="Steindorff A."/>
            <person name="Ohm R.A."/>
            <person name="Martin F."/>
            <person name="Silar P."/>
            <person name="Natvig D.O."/>
            <person name="Lalanne C."/>
            <person name="Gautier V."/>
            <person name="Ament-Velasquez S.L."/>
            <person name="Kruys A."/>
            <person name="Hutchinson M.I."/>
            <person name="Powell A.J."/>
            <person name="Barry K."/>
            <person name="Miller A.N."/>
            <person name="Grigoriev I.V."/>
            <person name="Debuchy R."/>
            <person name="Gladieux P."/>
            <person name="Hiltunen Thoren M."/>
            <person name="Johannesson H."/>
        </authorList>
    </citation>
    <scope>NUCLEOTIDE SEQUENCE</scope>
    <source>
        <strain evidence="3">CBS 359.72</strain>
    </source>
</reference>
<evidence type="ECO:0000313" key="4">
    <source>
        <dbReference type="Proteomes" id="UP001303647"/>
    </source>
</evidence>
<accession>A0AAN7CMY9</accession>
<evidence type="ECO:0000313" key="3">
    <source>
        <dbReference type="EMBL" id="KAK4245128.1"/>
    </source>
</evidence>
<reference evidence="3" key="2">
    <citation type="submission" date="2023-05" db="EMBL/GenBank/DDBJ databases">
        <authorList>
            <consortium name="Lawrence Berkeley National Laboratory"/>
            <person name="Steindorff A."/>
            <person name="Hensen N."/>
            <person name="Bonometti L."/>
            <person name="Westerberg I."/>
            <person name="Brannstrom I.O."/>
            <person name="Guillou S."/>
            <person name="Cros-Aarteil S."/>
            <person name="Calhoun S."/>
            <person name="Haridas S."/>
            <person name="Kuo A."/>
            <person name="Mondo S."/>
            <person name="Pangilinan J."/>
            <person name="Riley R."/>
            <person name="Labutti K."/>
            <person name="Andreopoulos B."/>
            <person name="Lipzen A."/>
            <person name="Chen C."/>
            <person name="Yanf M."/>
            <person name="Daum C."/>
            <person name="Ng V."/>
            <person name="Clum A."/>
            <person name="Ohm R."/>
            <person name="Martin F."/>
            <person name="Silar P."/>
            <person name="Natvig D."/>
            <person name="Lalanne C."/>
            <person name="Gautier V."/>
            <person name="Ament-Velasquez S.L."/>
            <person name="Kruys A."/>
            <person name="Hutchinson M.I."/>
            <person name="Powell A.J."/>
            <person name="Barry K."/>
            <person name="Miller A.N."/>
            <person name="Grigoriev I.V."/>
            <person name="Debuchy R."/>
            <person name="Gladieux P."/>
            <person name="Thoren M.H."/>
            <person name="Johannesson H."/>
        </authorList>
    </citation>
    <scope>NUCLEOTIDE SEQUENCE</scope>
    <source>
        <strain evidence="3">CBS 359.72</strain>
    </source>
</reference>
<dbReference type="InterPro" id="IPR036047">
    <property type="entry name" value="F-box-like_dom_sf"/>
</dbReference>
<dbReference type="Proteomes" id="UP001303647">
    <property type="component" value="Unassembled WGS sequence"/>
</dbReference>
<evidence type="ECO:0000259" key="2">
    <source>
        <dbReference type="PROSITE" id="PS50181"/>
    </source>
</evidence>
<feature type="domain" description="F-box" evidence="2">
    <location>
        <begin position="3"/>
        <end position="51"/>
    </location>
</feature>
<dbReference type="AlphaFoldDB" id="A0AAN7CMY9"/>
<organism evidence="3 4">
    <name type="scientific">Corynascus novoguineensis</name>
    <dbReference type="NCBI Taxonomy" id="1126955"/>
    <lineage>
        <taxon>Eukaryota</taxon>
        <taxon>Fungi</taxon>
        <taxon>Dikarya</taxon>
        <taxon>Ascomycota</taxon>
        <taxon>Pezizomycotina</taxon>
        <taxon>Sordariomycetes</taxon>
        <taxon>Sordariomycetidae</taxon>
        <taxon>Sordariales</taxon>
        <taxon>Chaetomiaceae</taxon>
        <taxon>Corynascus</taxon>
    </lineage>
</organism>
<dbReference type="EMBL" id="MU857711">
    <property type="protein sequence ID" value="KAK4245128.1"/>
    <property type="molecule type" value="Genomic_DNA"/>
</dbReference>
<evidence type="ECO:0000256" key="1">
    <source>
        <dbReference type="SAM" id="MobiDB-lite"/>
    </source>
</evidence>
<gene>
    <name evidence="3" type="ORF">C7999DRAFT_43318</name>
</gene>
<comment type="caution">
    <text evidence="3">The sequence shown here is derived from an EMBL/GenBank/DDBJ whole genome shotgun (WGS) entry which is preliminary data.</text>
</comment>
<name>A0AAN7CMY9_9PEZI</name>
<dbReference type="Gene3D" id="1.20.1280.50">
    <property type="match status" value="1"/>
</dbReference>
<keyword evidence="4" id="KW-1185">Reference proteome</keyword>
<proteinExistence type="predicted"/>
<protein>
    <recommendedName>
        <fullName evidence="2">F-box domain-containing protein</fullName>
    </recommendedName>
</protein>
<dbReference type="SUPFAM" id="SSF81383">
    <property type="entry name" value="F-box domain"/>
    <property type="match status" value="1"/>
</dbReference>
<dbReference type="PROSITE" id="PS50181">
    <property type="entry name" value="FBOX"/>
    <property type="match status" value="1"/>
</dbReference>
<dbReference type="CDD" id="cd09917">
    <property type="entry name" value="F-box_SF"/>
    <property type="match status" value="1"/>
</dbReference>
<dbReference type="InterPro" id="IPR001810">
    <property type="entry name" value="F-box_dom"/>
</dbReference>
<dbReference type="SMART" id="SM00256">
    <property type="entry name" value="FBOX"/>
    <property type="match status" value="1"/>
</dbReference>
<feature type="region of interest" description="Disordered" evidence="1">
    <location>
        <begin position="150"/>
        <end position="181"/>
    </location>
</feature>